<name>A0AAD6YE80_9AGAR</name>
<dbReference type="Proteomes" id="UP001219525">
    <property type="component" value="Unassembled WGS sequence"/>
</dbReference>
<evidence type="ECO:0000313" key="2">
    <source>
        <dbReference type="Proteomes" id="UP001219525"/>
    </source>
</evidence>
<accession>A0AAD6YE80</accession>
<proteinExistence type="predicted"/>
<comment type="caution">
    <text evidence="1">The sequence shown here is derived from an EMBL/GenBank/DDBJ whole genome shotgun (WGS) entry which is preliminary data.</text>
</comment>
<organism evidence="1 2">
    <name type="scientific">Mycena pura</name>
    <dbReference type="NCBI Taxonomy" id="153505"/>
    <lineage>
        <taxon>Eukaryota</taxon>
        <taxon>Fungi</taxon>
        <taxon>Dikarya</taxon>
        <taxon>Basidiomycota</taxon>
        <taxon>Agaricomycotina</taxon>
        <taxon>Agaricomycetes</taxon>
        <taxon>Agaricomycetidae</taxon>
        <taxon>Agaricales</taxon>
        <taxon>Marasmiineae</taxon>
        <taxon>Mycenaceae</taxon>
        <taxon>Mycena</taxon>
    </lineage>
</organism>
<sequence length="285" mass="30431">MYEYISDNGTCPTVGGGATPGPACTVTHEAFELLLSFDSKPLFTSRTCKTPSAADRSQFGAVTLSFNMYGVPWEASPGTWGWNDAPGGSRANGQFDIQPSAPAWFSGPRRAQSPTASHLPSVGFSYPGVMFPHALASPAFGPTPHALSTGLPRGEYAEPAPQFPALDQQLDFFSDGSSNSGMPDAPQEDAFSVFMRAELDRHDNASSSRSTTSSLLYYEYVTVFHCGGFAKLASGQYATESSTGPSTPFSPSTPLDFGPDSLQLLLDITDVTFQLAQAFTRPFRM</sequence>
<gene>
    <name evidence="1" type="ORF">GGX14DRAFT_397722</name>
</gene>
<keyword evidence="2" id="KW-1185">Reference proteome</keyword>
<reference evidence="1" key="1">
    <citation type="submission" date="2023-03" db="EMBL/GenBank/DDBJ databases">
        <title>Massive genome expansion in bonnet fungi (Mycena s.s.) driven by repeated elements and novel gene families across ecological guilds.</title>
        <authorList>
            <consortium name="Lawrence Berkeley National Laboratory"/>
            <person name="Harder C.B."/>
            <person name="Miyauchi S."/>
            <person name="Viragh M."/>
            <person name="Kuo A."/>
            <person name="Thoen E."/>
            <person name="Andreopoulos B."/>
            <person name="Lu D."/>
            <person name="Skrede I."/>
            <person name="Drula E."/>
            <person name="Henrissat B."/>
            <person name="Morin E."/>
            <person name="Kohler A."/>
            <person name="Barry K."/>
            <person name="LaButti K."/>
            <person name="Morin E."/>
            <person name="Salamov A."/>
            <person name="Lipzen A."/>
            <person name="Mereny Z."/>
            <person name="Hegedus B."/>
            <person name="Baldrian P."/>
            <person name="Stursova M."/>
            <person name="Weitz H."/>
            <person name="Taylor A."/>
            <person name="Grigoriev I.V."/>
            <person name="Nagy L.G."/>
            <person name="Martin F."/>
            <person name="Kauserud H."/>
        </authorList>
    </citation>
    <scope>NUCLEOTIDE SEQUENCE</scope>
    <source>
        <strain evidence="1">9144</strain>
    </source>
</reference>
<dbReference type="EMBL" id="JARJCW010000044">
    <property type="protein sequence ID" value="KAJ7205176.1"/>
    <property type="molecule type" value="Genomic_DNA"/>
</dbReference>
<protein>
    <submittedName>
        <fullName evidence="1">Uncharacterized protein</fullName>
    </submittedName>
</protein>
<dbReference type="AlphaFoldDB" id="A0AAD6YE80"/>
<evidence type="ECO:0000313" key="1">
    <source>
        <dbReference type="EMBL" id="KAJ7205176.1"/>
    </source>
</evidence>